<keyword evidence="1" id="KW-1185">Reference proteome</keyword>
<sequence length="86" mass="10263">MIIRYDMIREVIDFSNSMLQLPISWNLLYAINYKLVQFVGRRKDGNSNDMYKSDCSLLNVFYGHYHGEEYMENEFRGSIGQDQNYC</sequence>
<protein>
    <submittedName>
        <fullName evidence="2">Uncharacterized protein</fullName>
    </submittedName>
</protein>
<accession>A0A915K8Z8</accession>
<dbReference type="WBParaSite" id="nRc.2.0.1.t35213-RA">
    <property type="protein sequence ID" value="nRc.2.0.1.t35213-RA"/>
    <property type="gene ID" value="nRc.2.0.1.g35213"/>
</dbReference>
<dbReference type="AlphaFoldDB" id="A0A915K8Z8"/>
<proteinExistence type="predicted"/>
<evidence type="ECO:0000313" key="2">
    <source>
        <dbReference type="WBParaSite" id="nRc.2.0.1.t35213-RA"/>
    </source>
</evidence>
<dbReference type="Proteomes" id="UP000887565">
    <property type="component" value="Unplaced"/>
</dbReference>
<evidence type="ECO:0000313" key="1">
    <source>
        <dbReference type="Proteomes" id="UP000887565"/>
    </source>
</evidence>
<reference evidence="2" key="1">
    <citation type="submission" date="2022-11" db="UniProtKB">
        <authorList>
            <consortium name="WormBaseParasite"/>
        </authorList>
    </citation>
    <scope>IDENTIFICATION</scope>
</reference>
<name>A0A915K8Z8_ROMCU</name>
<organism evidence="1 2">
    <name type="scientific">Romanomermis culicivorax</name>
    <name type="common">Nematode worm</name>
    <dbReference type="NCBI Taxonomy" id="13658"/>
    <lineage>
        <taxon>Eukaryota</taxon>
        <taxon>Metazoa</taxon>
        <taxon>Ecdysozoa</taxon>
        <taxon>Nematoda</taxon>
        <taxon>Enoplea</taxon>
        <taxon>Dorylaimia</taxon>
        <taxon>Mermithida</taxon>
        <taxon>Mermithoidea</taxon>
        <taxon>Mermithidae</taxon>
        <taxon>Romanomermis</taxon>
    </lineage>
</organism>